<protein>
    <submittedName>
        <fullName evidence="2">Uncharacterized protein</fullName>
    </submittedName>
</protein>
<dbReference type="EMBL" id="JAEMGP010000015">
    <property type="protein sequence ID" value="KAG5199413.1"/>
    <property type="molecule type" value="Genomic_DNA"/>
</dbReference>
<gene>
    <name evidence="2" type="ORF">JEQ12_005892</name>
</gene>
<organism evidence="2 3">
    <name type="scientific">Ovis aries</name>
    <name type="common">Sheep</name>
    <dbReference type="NCBI Taxonomy" id="9940"/>
    <lineage>
        <taxon>Eukaryota</taxon>
        <taxon>Metazoa</taxon>
        <taxon>Chordata</taxon>
        <taxon>Craniata</taxon>
        <taxon>Vertebrata</taxon>
        <taxon>Euteleostomi</taxon>
        <taxon>Mammalia</taxon>
        <taxon>Eutheria</taxon>
        <taxon>Laurasiatheria</taxon>
        <taxon>Artiodactyla</taxon>
        <taxon>Ruminantia</taxon>
        <taxon>Pecora</taxon>
        <taxon>Bovidae</taxon>
        <taxon>Caprinae</taxon>
        <taxon>Ovis</taxon>
    </lineage>
</organism>
<evidence type="ECO:0000256" key="1">
    <source>
        <dbReference type="SAM" id="MobiDB-lite"/>
    </source>
</evidence>
<name>A0A835ZYW8_SHEEP</name>
<accession>A0A835ZYW8</accession>
<evidence type="ECO:0000313" key="3">
    <source>
        <dbReference type="Proteomes" id="UP000664991"/>
    </source>
</evidence>
<proteinExistence type="predicted"/>
<comment type="caution">
    <text evidence="2">The sequence shown here is derived from an EMBL/GenBank/DDBJ whole genome shotgun (WGS) entry which is preliminary data.</text>
</comment>
<evidence type="ECO:0000313" key="2">
    <source>
        <dbReference type="EMBL" id="KAG5199413.1"/>
    </source>
</evidence>
<dbReference type="Proteomes" id="UP000664991">
    <property type="component" value="Chromosome 15"/>
</dbReference>
<sequence length="128" mass="13712">MTLMCVDGPVNLSNMAVDSDFELSILSYYLPPACKSVQHSAWHIGAESRPAIDIPTTAHLQLGQVIDETLTRGTHCDGPLLVCSASSTRDEGQSTGEAEPQDGRSPALQEMDSTACPPRVLTLDTKDK</sequence>
<dbReference type="AlphaFoldDB" id="A0A835ZYW8"/>
<reference evidence="2 3" key="1">
    <citation type="submission" date="2020-12" db="EMBL/GenBank/DDBJ databases">
        <title>De novo assembly of Tibetan sheep genome.</title>
        <authorList>
            <person name="Li X."/>
        </authorList>
    </citation>
    <scope>NUCLEOTIDE SEQUENCE [LARGE SCALE GENOMIC DNA]</scope>
    <source>
        <tissue evidence="2">Heart</tissue>
    </source>
</reference>
<feature type="region of interest" description="Disordered" evidence="1">
    <location>
        <begin position="85"/>
        <end position="128"/>
    </location>
</feature>